<keyword evidence="4 6" id="KW-1133">Transmembrane helix</keyword>
<dbReference type="AlphaFoldDB" id="A0A915WSR5"/>
<dbReference type="PANTHER" id="PTHR35402">
    <property type="entry name" value="INTEGRAL MEMBRANE PROTEIN-RELATED"/>
    <property type="match status" value="1"/>
</dbReference>
<evidence type="ECO:0000259" key="7">
    <source>
        <dbReference type="Pfam" id="PF00482"/>
    </source>
</evidence>
<keyword evidence="8" id="KW-0969">Cilium</keyword>
<feature type="transmembrane region" description="Helical" evidence="6">
    <location>
        <begin position="62"/>
        <end position="84"/>
    </location>
</feature>
<gene>
    <name evidence="8" type="ORF">MJ1_0434</name>
</gene>
<evidence type="ECO:0000256" key="3">
    <source>
        <dbReference type="ARBA" id="ARBA00022692"/>
    </source>
</evidence>
<evidence type="ECO:0000256" key="5">
    <source>
        <dbReference type="ARBA" id="ARBA00023136"/>
    </source>
</evidence>
<dbReference type="InterPro" id="IPR018076">
    <property type="entry name" value="T2SS_GspF_dom"/>
</dbReference>
<feature type="transmembrane region" description="Helical" evidence="6">
    <location>
        <begin position="220"/>
        <end position="243"/>
    </location>
</feature>
<keyword evidence="8" id="KW-0966">Cell projection</keyword>
<organism evidence="8 9">
    <name type="scientific">Nanobdella aerobiophila</name>
    <dbReference type="NCBI Taxonomy" id="2586965"/>
    <lineage>
        <taxon>Archaea</taxon>
        <taxon>Nanobdellota</taxon>
        <taxon>Nanobdellia</taxon>
        <taxon>Nanobdellales</taxon>
        <taxon>Nanobdellaceae</taxon>
        <taxon>Nanobdella</taxon>
    </lineage>
</organism>
<dbReference type="RefSeq" id="WP_258392912.1">
    <property type="nucleotide sequence ID" value="NZ_AP019769.1"/>
</dbReference>
<evidence type="ECO:0000256" key="4">
    <source>
        <dbReference type="ARBA" id="ARBA00022989"/>
    </source>
</evidence>
<dbReference type="EMBL" id="AP019769">
    <property type="protein sequence ID" value="BBL45595.1"/>
    <property type="molecule type" value="Genomic_DNA"/>
</dbReference>
<feature type="transmembrane region" description="Helical" evidence="6">
    <location>
        <begin position="255"/>
        <end position="273"/>
    </location>
</feature>
<keyword evidence="9" id="KW-1185">Reference proteome</keyword>
<comment type="subcellular location">
    <subcellularLocation>
        <location evidence="1">Cell membrane</location>
        <topology evidence="1">Multi-pass membrane protein</topology>
    </subcellularLocation>
</comment>
<dbReference type="GO" id="GO:0005886">
    <property type="term" value="C:plasma membrane"/>
    <property type="evidence" value="ECO:0007669"/>
    <property type="project" value="UniProtKB-SubCell"/>
</dbReference>
<reference evidence="9" key="1">
    <citation type="journal article" date="2022" name="Int. J. Syst. Evol. Microbiol.">
        <title>Nanobdella aerobiophila gen. nov., sp. nov., a thermoacidophilic, obligate ectosymbiotic archaeon, and proposal of Nanobdellaceae fam. nov., Nanobdellales ord. nov. and Nanobdellia class. nov.</title>
        <authorList>
            <person name="Kato S."/>
            <person name="Ogasawara A."/>
            <person name="Itoh T."/>
            <person name="Sakai H.D."/>
            <person name="Shimizu M."/>
            <person name="Yuki M."/>
            <person name="Kaneko M."/>
            <person name="Takashina T."/>
            <person name="Ohkuma M."/>
        </authorList>
    </citation>
    <scope>NUCLEOTIDE SEQUENCE [LARGE SCALE GENOMIC DNA]</scope>
    <source>
        <strain evidence="9">MJ1</strain>
    </source>
</reference>
<evidence type="ECO:0000313" key="9">
    <source>
        <dbReference type="Proteomes" id="UP001055553"/>
    </source>
</evidence>
<accession>A0A915WSR5</accession>
<evidence type="ECO:0000313" key="8">
    <source>
        <dbReference type="EMBL" id="BBL45595.1"/>
    </source>
</evidence>
<evidence type="ECO:0000256" key="1">
    <source>
        <dbReference type="ARBA" id="ARBA00004651"/>
    </source>
</evidence>
<keyword evidence="2" id="KW-1003">Cell membrane</keyword>
<proteinExistence type="predicted"/>
<dbReference type="PANTHER" id="PTHR35402:SF2">
    <property type="entry name" value="FLAGELLA ACCESSORY PROTEIN J"/>
    <property type="match status" value="1"/>
</dbReference>
<dbReference type="Proteomes" id="UP001055553">
    <property type="component" value="Chromosome"/>
</dbReference>
<dbReference type="KEGG" id="naer:MJ1_0434"/>
<keyword evidence="3 6" id="KW-0812">Transmembrane</keyword>
<protein>
    <submittedName>
        <fullName evidence="8">Archaeal flagellar protein FlaJ</fullName>
    </submittedName>
</protein>
<feature type="domain" description="Type II secretion system protein GspF" evidence="7">
    <location>
        <begin position="109"/>
        <end position="235"/>
    </location>
</feature>
<evidence type="ECO:0000256" key="2">
    <source>
        <dbReference type="ARBA" id="ARBA00022475"/>
    </source>
</evidence>
<name>A0A915WSR5_9ARCH</name>
<sequence length="281" mass="32328">MTNILYEFFDGIEKDYLASGMNKKLEKYISDSIQYSIVIAIFIGVLSFIFILIISIKLIKHIIPFLFIAPIFLAILSFAGLLYLFKIYPKFLKNERERKIDNSLYFAVLYMASLTSSGANPKVLFDLLSKYKDFSEIQKESQRIIYLVDDIGLSLPDALKNRIDYSPSKKWASILEGIRSIIIEGGDLESYLYQQVEKLYEEYKRKIIEYSDNLQIFLEIYITLIVVGIIFLIILTTLMGSIANTSFQSIESLQLISVLTILPMGTLMFIILIKSMNPFET</sequence>
<dbReference type="GeneID" id="74568380"/>
<feature type="transmembrane region" description="Helical" evidence="6">
    <location>
        <begin position="33"/>
        <end position="56"/>
    </location>
</feature>
<keyword evidence="8" id="KW-0282">Flagellum</keyword>
<dbReference type="InterPro" id="IPR056569">
    <property type="entry name" value="ArlJ-like"/>
</dbReference>
<dbReference type="Pfam" id="PF00482">
    <property type="entry name" value="T2SSF"/>
    <property type="match status" value="1"/>
</dbReference>
<keyword evidence="5 6" id="KW-0472">Membrane</keyword>
<evidence type="ECO:0000256" key="6">
    <source>
        <dbReference type="SAM" id="Phobius"/>
    </source>
</evidence>